<evidence type="ECO:0000256" key="2">
    <source>
        <dbReference type="ARBA" id="ARBA00022692"/>
    </source>
</evidence>
<dbReference type="InterPro" id="IPR035906">
    <property type="entry name" value="MetI-like_sf"/>
</dbReference>
<dbReference type="Gene3D" id="1.10.3720.10">
    <property type="entry name" value="MetI-like"/>
    <property type="match status" value="1"/>
</dbReference>
<dbReference type="CDD" id="cd06261">
    <property type="entry name" value="TM_PBP2"/>
    <property type="match status" value="1"/>
</dbReference>
<proteinExistence type="inferred from homology"/>
<sequence length="167" mass="18445">MLTLFLVYNGIAILLNSIWRWLDPDAGFVELSPFIAGVIALSVVFGAFSGEVLRGAFQALDPGQIEAGQAMGMNRLDLFRFIKLPQIWRFALPGLGNLWVNLLKDTALVSIIALNDLLRMTNIAVGATKQPFTFFLVACAAYWILSILSEMVLAKMEARANRGIRRA</sequence>
<evidence type="ECO:0000256" key="4">
    <source>
        <dbReference type="ARBA" id="ARBA00023136"/>
    </source>
</evidence>
<keyword evidence="4 5" id="KW-0472">Membrane</keyword>
<feature type="transmembrane region" description="Helical" evidence="5">
    <location>
        <begin position="90"/>
        <end position="114"/>
    </location>
</feature>
<comment type="subcellular location">
    <subcellularLocation>
        <location evidence="1 5">Cell membrane</location>
        <topology evidence="1 5">Multi-pass membrane protein</topology>
    </subcellularLocation>
</comment>
<dbReference type="PROSITE" id="PS50928">
    <property type="entry name" value="ABC_TM1"/>
    <property type="match status" value="1"/>
</dbReference>
<feature type="transmembrane region" description="Helical" evidence="5">
    <location>
        <begin position="34"/>
        <end position="53"/>
    </location>
</feature>
<evidence type="ECO:0000256" key="1">
    <source>
        <dbReference type="ARBA" id="ARBA00004651"/>
    </source>
</evidence>
<evidence type="ECO:0000313" key="8">
    <source>
        <dbReference type="Proteomes" id="UP001596422"/>
    </source>
</evidence>
<accession>A0ABW2A117</accession>
<comment type="similarity">
    <text evidence="5">Belongs to the binding-protein-dependent transport system permease family.</text>
</comment>
<dbReference type="EMBL" id="JBHSWE010000001">
    <property type="protein sequence ID" value="MFC6671188.1"/>
    <property type="molecule type" value="Genomic_DNA"/>
</dbReference>
<keyword evidence="8" id="KW-1185">Reference proteome</keyword>
<dbReference type="PANTHER" id="PTHR30133">
    <property type="entry name" value="CATIONIC AMINO ACID TRANSPORTER, MEMBRANE COMPONENT"/>
    <property type="match status" value="1"/>
</dbReference>
<dbReference type="SUPFAM" id="SSF161098">
    <property type="entry name" value="MetI-like"/>
    <property type="match status" value="1"/>
</dbReference>
<organism evidence="7 8">
    <name type="scientific">Marinobacterium aestuariivivens</name>
    <dbReference type="NCBI Taxonomy" id="1698799"/>
    <lineage>
        <taxon>Bacteria</taxon>
        <taxon>Pseudomonadati</taxon>
        <taxon>Pseudomonadota</taxon>
        <taxon>Gammaproteobacteria</taxon>
        <taxon>Oceanospirillales</taxon>
        <taxon>Oceanospirillaceae</taxon>
        <taxon>Marinobacterium</taxon>
    </lineage>
</organism>
<dbReference type="InterPro" id="IPR051613">
    <property type="entry name" value="ABC_transp_permease_HisMQ"/>
</dbReference>
<dbReference type="PANTHER" id="PTHR30133:SF2">
    <property type="entry name" value="ARGININE ABC TRANSPORTER PERMEASE PROTEIN ARTQ"/>
    <property type="match status" value="1"/>
</dbReference>
<keyword evidence="2 5" id="KW-0812">Transmembrane</keyword>
<dbReference type="RefSeq" id="WP_379913096.1">
    <property type="nucleotide sequence ID" value="NZ_JBHSWE010000001.1"/>
</dbReference>
<evidence type="ECO:0000259" key="6">
    <source>
        <dbReference type="PROSITE" id="PS50928"/>
    </source>
</evidence>
<feature type="transmembrane region" description="Helical" evidence="5">
    <location>
        <begin position="5"/>
        <end position="22"/>
    </location>
</feature>
<keyword evidence="3 5" id="KW-1133">Transmembrane helix</keyword>
<evidence type="ECO:0000313" key="7">
    <source>
        <dbReference type="EMBL" id="MFC6671188.1"/>
    </source>
</evidence>
<keyword evidence="5" id="KW-0813">Transport</keyword>
<protein>
    <submittedName>
        <fullName evidence="7">ABC transporter permease</fullName>
    </submittedName>
</protein>
<feature type="transmembrane region" description="Helical" evidence="5">
    <location>
        <begin position="134"/>
        <end position="153"/>
    </location>
</feature>
<name>A0ABW2A117_9GAMM</name>
<reference evidence="8" key="1">
    <citation type="journal article" date="2019" name="Int. J. Syst. Evol. Microbiol.">
        <title>The Global Catalogue of Microorganisms (GCM) 10K type strain sequencing project: providing services to taxonomists for standard genome sequencing and annotation.</title>
        <authorList>
            <consortium name="The Broad Institute Genomics Platform"/>
            <consortium name="The Broad Institute Genome Sequencing Center for Infectious Disease"/>
            <person name="Wu L."/>
            <person name="Ma J."/>
        </authorList>
    </citation>
    <scope>NUCLEOTIDE SEQUENCE [LARGE SCALE GENOMIC DNA]</scope>
    <source>
        <strain evidence="8">NBRC 111756</strain>
    </source>
</reference>
<dbReference type="Proteomes" id="UP001596422">
    <property type="component" value="Unassembled WGS sequence"/>
</dbReference>
<comment type="caution">
    <text evidence="7">The sequence shown here is derived from an EMBL/GenBank/DDBJ whole genome shotgun (WGS) entry which is preliminary data.</text>
</comment>
<gene>
    <name evidence="7" type="ORF">ACFQDL_14735</name>
</gene>
<dbReference type="Pfam" id="PF00528">
    <property type="entry name" value="BPD_transp_1"/>
    <property type="match status" value="1"/>
</dbReference>
<evidence type="ECO:0000256" key="5">
    <source>
        <dbReference type="RuleBase" id="RU363032"/>
    </source>
</evidence>
<feature type="domain" description="ABC transmembrane type-1" evidence="6">
    <location>
        <begin position="1"/>
        <end position="153"/>
    </location>
</feature>
<evidence type="ECO:0000256" key="3">
    <source>
        <dbReference type="ARBA" id="ARBA00022989"/>
    </source>
</evidence>
<dbReference type="InterPro" id="IPR000515">
    <property type="entry name" value="MetI-like"/>
</dbReference>